<evidence type="ECO:0000313" key="5">
    <source>
        <dbReference type="Proteomes" id="UP000156776"/>
    </source>
</evidence>
<name>A3QMI5_CYHV3</name>
<accession>A3QMI5</accession>
<dbReference type="Proteomes" id="UP000160099">
    <property type="component" value="Segment"/>
</dbReference>
<evidence type="ECO:0000313" key="2">
    <source>
        <dbReference type="EMBL" id="ABG42844.1"/>
    </source>
</evidence>
<protein>
    <submittedName>
        <fullName evidence="3">ORF13L</fullName>
    </submittedName>
    <submittedName>
        <fullName evidence="2">Protein ORF13</fullName>
    </submittedName>
</protein>
<evidence type="ECO:0000313" key="3">
    <source>
        <dbReference type="EMBL" id="AIC32368.1"/>
    </source>
</evidence>
<proteinExistence type="predicted"/>
<evidence type="ECO:0000313" key="6">
    <source>
        <dbReference type="Proteomes" id="UP000160099"/>
    </source>
</evidence>
<organism evidence="1 4">
    <name type="scientific">Cyprinid herpesvirus 3</name>
    <name type="common">CyHV-3</name>
    <dbReference type="NCBI Taxonomy" id="180230"/>
    <lineage>
        <taxon>Viruses</taxon>
        <taxon>Duplodnaviria</taxon>
        <taxon>Heunggongvirae</taxon>
        <taxon>Peploviricota</taxon>
        <taxon>Herviviricetes</taxon>
        <taxon>Herpesvirales</taxon>
        <taxon>Alloherpesviridae</taxon>
        <taxon>Cyvirus</taxon>
        <taxon>Cyvirus cyprinidallo3</taxon>
    </lineage>
</organism>
<dbReference type="EMBL" id="DQ657948">
    <property type="protein sequence ID" value="ABG42844.1"/>
    <property type="molecule type" value="Genomic_DNA"/>
</dbReference>
<dbReference type="EMBL" id="DQ177346">
    <property type="protein sequence ID" value="ABF81797.1"/>
    <property type="molecule type" value="Genomic_DNA"/>
</dbReference>
<reference evidence="2" key="2">
    <citation type="submission" date="2007-03" db="EMBL/GenBank/DDBJ databases">
        <title>Comparative genomics of carp herpesviruses.</title>
        <authorList>
            <person name="Davison A.J."/>
            <person name="Kurobe T."/>
            <person name="Gatherer D."/>
            <person name="Cunningham C."/>
            <person name="Waltzek T.B."/>
            <person name="Korf I."/>
            <person name="Fukuda H."/>
            <person name="Hedrick R.P."/>
        </authorList>
    </citation>
    <scope>NUCLEOTIDE SEQUENCE</scope>
    <source>
        <strain evidence="2">KHV-U</strain>
    </source>
</reference>
<gene>
    <name evidence="3" type="ORF">CyHV3-GZ_ORF13L</name>
    <name evidence="2" type="ORF">CyHV3_ORF13</name>
</gene>
<keyword evidence="5" id="KW-1185">Reference proteome</keyword>
<reference evidence="4 5" key="1">
    <citation type="journal article" date="2007" name="J. Virol.">
        <title>Genome sequences of three koi herpesvirus isolates representing the expanding distribution of an emerging disease threatening koi and common carp worldwide.</title>
        <authorList>
            <person name="Aoki T."/>
            <person name="Hirono I."/>
            <person name="Kurokawa K."/>
            <person name="Fukuda H."/>
            <person name="Nahary R."/>
            <person name="Eldar A."/>
            <person name="Davison A.J."/>
            <person name="Waltzek T.B."/>
            <person name="Bercovier H."/>
            <person name="Hedrick R.P."/>
        </authorList>
    </citation>
    <scope>NUCLEOTIDE SEQUENCE [LARGE SCALE GENOMIC DNA]</scope>
    <source>
        <strain evidence="1">KHV-I</strain>
        <strain evidence="2 5">KHV-U</strain>
    </source>
</reference>
<reference evidence="3 6" key="3">
    <citation type="journal article" date="2015" name="Vet. Microbiol.">
        <title>Whole-genome sequence of a novel Chinese cyprinid herpesvirus 3 isolate reveals the existence of a distinct European genotype in East Asia.</title>
        <authorList>
            <person name="Li W."/>
            <person name="Lee X."/>
            <person name="Weng S."/>
            <person name="He J."/>
            <person name="Dong C."/>
        </authorList>
    </citation>
    <scope>NUCLEOTIDE SEQUENCE [LARGE SCALE GENOMIC DNA]</scope>
    <source>
        <strain evidence="3">KHV-GZ11</strain>
    </source>
</reference>
<evidence type="ECO:0000313" key="1">
    <source>
        <dbReference type="EMBL" id="ABF81797.1"/>
    </source>
</evidence>
<dbReference type="Proteomes" id="UP000156776">
    <property type="component" value="Segment"/>
</dbReference>
<dbReference type="KEGG" id="vg:11266347"/>
<dbReference type="RefSeq" id="YP_001096052.1">
    <property type="nucleotide sequence ID" value="NC_009127.1"/>
</dbReference>
<dbReference type="EMBL" id="KJ627438">
    <property type="protein sequence ID" value="AIC32368.1"/>
    <property type="molecule type" value="Genomic_DNA"/>
</dbReference>
<evidence type="ECO:0000313" key="4">
    <source>
        <dbReference type="Proteomes" id="UP000106924"/>
    </source>
</evidence>
<dbReference type="GeneID" id="11266347"/>
<sequence length="77" mass="8869">MTDWTSAVDPWYSDSEDEVAPDDELGLWLQQHKRRIEEMTELGENVRFEAMALDARRRQLAAAAATYNCHDSHCNIS</sequence>
<dbReference type="Proteomes" id="UP000106924">
    <property type="component" value="Segment"/>
</dbReference>